<name>A0ABY6PXG4_9ACTN</name>
<dbReference type="EMBL" id="CP098740">
    <property type="protein sequence ID" value="UZK56831.1"/>
    <property type="molecule type" value="Genomic_DNA"/>
</dbReference>
<dbReference type="Gene3D" id="3.10.180.10">
    <property type="entry name" value="2,3-Dihydroxybiphenyl 1,2-Dioxygenase, domain 1"/>
    <property type="match status" value="1"/>
</dbReference>
<dbReference type="Proteomes" id="UP001164963">
    <property type="component" value="Chromosome"/>
</dbReference>
<dbReference type="Pfam" id="PF18029">
    <property type="entry name" value="Glyoxalase_6"/>
    <property type="match status" value="1"/>
</dbReference>
<protein>
    <submittedName>
        <fullName evidence="2">VOC family protein</fullName>
    </submittedName>
</protein>
<organism evidence="2 3">
    <name type="scientific">Streptomyces drozdowiczii</name>
    <dbReference type="NCBI Taxonomy" id="202862"/>
    <lineage>
        <taxon>Bacteria</taxon>
        <taxon>Bacillati</taxon>
        <taxon>Actinomycetota</taxon>
        <taxon>Actinomycetes</taxon>
        <taxon>Kitasatosporales</taxon>
        <taxon>Streptomycetaceae</taxon>
        <taxon>Streptomyces</taxon>
    </lineage>
</organism>
<dbReference type="InterPro" id="IPR037523">
    <property type="entry name" value="VOC_core"/>
</dbReference>
<reference evidence="2" key="1">
    <citation type="journal article" date="2022" name="Front. Microbiol.">
        <title>Mirubactin C rescues the lethal effect of cell wall biosynthesis mutations in Bacillus subtilis.</title>
        <authorList>
            <person name="Kepplinger B."/>
            <person name="Wen X."/>
            <person name="Tyler A.R."/>
            <person name="Kim B.Y."/>
            <person name="Brown J."/>
            <person name="Banks P."/>
            <person name="Dashti Y."/>
            <person name="Mackenzie E.S."/>
            <person name="Wills C."/>
            <person name="Kawai Y."/>
            <person name="Waldron K.J."/>
            <person name="Allenby N.E.E."/>
            <person name="Wu L.J."/>
            <person name="Hall M.J."/>
            <person name="Errington J."/>
        </authorList>
    </citation>
    <scope>NUCLEOTIDE SEQUENCE</scope>
    <source>
        <strain evidence="2">MDA8-470</strain>
    </source>
</reference>
<sequence>MALRFYQLAVDAHDLPAQARFWCAALDWRVLYEDEDEIVIGADETALPGICFLPVPEDKAVKNRLHIDLSPDDQAAEVERLIGLGARRIEVGQPSDVTWVVLADPEGNEFCVLRPKKTLTD</sequence>
<dbReference type="PANTHER" id="PTHR35908">
    <property type="entry name" value="HYPOTHETICAL FUSION PROTEIN"/>
    <property type="match status" value="1"/>
</dbReference>
<keyword evidence="3" id="KW-1185">Reference proteome</keyword>
<evidence type="ECO:0000259" key="1">
    <source>
        <dbReference type="PROSITE" id="PS51819"/>
    </source>
</evidence>
<evidence type="ECO:0000313" key="3">
    <source>
        <dbReference type="Proteomes" id="UP001164963"/>
    </source>
</evidence>
<accession>A0ABY6PXG4</accession>
<dbReference type="SUPFAM" id="SSF54593">
    <property type="entry name" value="Glyoxalase/Bleomycin resistance protein/Dihydroxybiphenyl dioxygenase"/>
    <property type="match status" value="1"/>
</dbReference>
<gene>
    <name evidence="2" type="ORF">NEH16_24580</name>
</gene>
<feature type="domain" description="VOC" evidence="1">
    <location>
        <begin position="4"/>
        <end position="115"/>
    </location>
</feature>
<dbReference type="InterPro" id="IPR029068">
    <property type="entry name" value="Glyas_Bleomycin-R_OHBP_Dase"/>
</dbReference>
<dbReference type="PROSITE" id="PS51819">
    <property type="entry name" value="VOC"/>
    <property type="match status" value="1"/>
</dbReference>
<proteinExistence type="predicted"/>
<dbReference type="InterPro" id="IPR041581">
    <property type="entry name" value="Glyoxalase_6"/>
</dbReference>
<dbReference type="RefSeq" id="WP_073968342.1">
    <property type="nucleotide sequence ID" value="NZ_CP098740.1"/>
</dbReference>
<dbReference type="PANTHER" id="PTHR35908:SF1">
    <property type="entry name" value="CONSERVED PROTEIN"/>
    <property type="match status" value="1"/>
</dbReference>
<evidence type="ECO:0000313" key="2">
    <source>
        <dbReference type="EMBL" id="UZK56831.1"/>
    </source>
</evidence>
<dbReference type="CDD" id="cd06587">
    <property type="entry name" value="VOC"/>
    <property type="match status" value="1"/>
</dbReference>